<dbReference type="RefSeq" id="WP_263335385.1">
    <property type="nucleotide sequence ID" value="NZ_JAGSYH010000002.1"/>
</dbReference>
<dbReference type="SUPFAM" id="SSF54909">
    <property type="entry name" value="Dimeric alpha+beta barrel"/>
    <property type="match status" value="1"/>
</dbReference>
<proteinExistence type="predicted"/>
<comment type="caution">
    <text evidence="1">The sequence shown here is derived from an EMBL/GenBank/DDBJ whole genome shotgun (WGS) entry which is preliminary data.</text>
</comment>
<reference evidence="2" key="1">
    <citation type="journal article" date="2019" name="Int. J. Syst. Evol. Microbiol.">
        <title>The Global Catalogue of Microorganisms (GCM) 10K type strain sequencing project: providing services to taxonomists for standard genome sequencing and annotation.</title>
        <authorList>
            <consortium name="The Broad Institute Genomics Platform"/>
            <consortium name="The Broad Institute Genome Sequencing Center for Infectious Disease"/>
            <person name="Wu L."/>
            <person name="Ma J."/>
        </authorList>
    </citation>
    <scope>NUCLEOTIDE SEQUENCE [LARGE SCALE GENOMIC DNA]</scope>
    <source>
        <strain evidence="2">JCM 4087</strain>
    </source>
</reference>
<dbReference type="InterPro" id="IPR011008">
    <property type="entry name" value="Dimeric_a/b-barrel"/>
</dbReference>
<evidence type="ECO:0000313" key="1">
    <source>
        <dbReference type="EMBL" id="MFC5860673.1"/>
    </source>
</evidence>
<keyword evidence="2" id="KW-1185">Reference proteome</keyword>
<evidence type="ECO:0000313" key="2">
    <source>
        <dbReference type="Proteomes" id="UP001596091"/>
    </source>
</evidence>
<evidence type="ECO:0008006" key="3">
    <source>
        <dbReference type="Google" id="ProtNLM"/>
    </source>
</evidence>
<dbReference type="Proteomes" id="UP001596091">
    <property type="component" value="Unassembled WGS sequence"/>
</dbReference>
<name>A0ABW1E9C1_9BACT</name>
<gene>
    <name evidence="1" type="ORF">ACFPT7_00045</name>
</gene>
<accession>A0ABW1E9C1</accession>
<dbReference type="EMBL" id="JBHSPH010000001">
    <property type="protein sequence ID" value="MFC5860673.1"/>
    <property type="molecule type" value="Genomic_DNA"/>
</dbReference>
<organism evidence="1 2">
    <name type="scientific">Acidicapsa dinghuensis</name>
    <dbReference type="NCBI Taxonomy" id="2218256"/>
    <lineage>
        <taxon>Bacteria</taxon>
        <taxon>Pseudomonadati</taxon>
        <taxon>Acidobacteriota</taxon>
        <taxon>Terriglobia</taxon>
        <taxon>Terriglobales</taxon>
        <taxon>Acidobacteriaceae</taxon>
        <taxon>Acidicapsa</taxon>
    </lineage>
</organism>
<dbReference type="Gene3D" id="3.30.70.1060">
    <property type="entry name" value="Dimeric alpha+beta barrel"/>
    <property type="match status" value="1"/>
</dbReference>
<protein>
    <recommendedName>
        <fullName evidence="3">Muconolactone isomerase domain-containing protein</fullName>
    </recommendedName>
</protein>
<sequence>MKVFAIGSIIKPLTLEQAKPIMAKEVPDTLQLYLDGKIEQFWHRKDREGVIFLINAESADQAKATLAKLPLVEGGFLSFEYVLVGPLAPLGRLIQS</sequence>